<gene>
    <name evidence="2" type="ORF">ANANG_G00049830</name>
</gene>
<protein>
    <submittedName>
        <fullName evidence="2">Uncharacterized protein</fullName>
    </submittedName>
</protein>
<dbReference type="Proteomes" id="UP001044222">
    <property type="component" value="Unassembled WGS sequence"/>
</dbReference>
<feature type="region of interest" description="Disordered" evidence="1">
    <location>
        <begin position="1"/>
        <end position="47"/>
    </location>
</feature>
<comment type="caution">
    <text evidence="2">The sequence shown here is derived from an EMBL/GenBank/DDBJ whole genome shotgun (WGS) entry which is preliminary data.</text>
</comment>
<keyword evidence="3" id="KW-1185">Reference proteome</keyword>
<evidence type="ECO:0000313" key="2">
    <source>
        <dbReference type="EMBL" id="KAG5855513.1"/>
    </source>
</evidence>
<feature type="region of interest" description="Disordered" evidence="1">
    <location>
        <begin position="60"/>
        <end position="117"/>
    </location>
</feature>
<name>A0A9D3MWP4_ANGAN</name>
<sequence length="117" mass="12869">MGGKHPTHQGKAGTNPAPILKKPAKKPACKKEISMQKKPGCKNNKKKVSMQIIIIKINKHPKKKGRMQKLRGARQDKGGTVKQPHQRAAKTGTYRVPKKDRRASGCPGRSTPKTTSE</sequence>
<dbReference type="EMBL" id="JAFIRN010000002">
    <property type="protein sequence ID" value="KAG5855513.1"/>
    <property type="molecule type" value="Genomic_DNA"/>
</dbReference>
<dbReference type="AlphaFoldDB" id="A0A9D3MWP4"/>
<evidence type="ECO:0000313" key="3">
    <source>
        <dbReference type="Proteomes" id="UP001044222"/>
    </source>
</evidence>
<proteinExistence type="predicted"/>
<accession>A0A9D3MWP4</accession>
<reference evidence="2" key="1">
    <citation type="submission" date="2021-01" db="EMBL/GenBank/DDBJ databases">
        <title>A chromosome-scale assembly of European eel, Anguilla anguilla.</title>
        <authorList>
            <person name="Henkel C."/>
            <person name="Jong-Raadsen S.A."/>
            <person name="Dufour S."/>
            <person name="Weltzien F.-A."/>
            <person name="Palstra A.P."/>
            <person name="Pelster B."/>
            <person name="Spaink H.P."/>
            <person name="Van Den Thillart G.E."/>
            <person name="Jansen H."/>
            <person name="Zahm M."/>
            <person name="Klopp C."/>
            <person name="Cedric C."/>
            <person name="Louis A."/>
            <person name="Berthelot C."/>
            <person name="Parey E."/>
            <person name="Roest Crollius H."/>
            <person name="Montfort J."/>
            <person name="Robinson-Rechavi M."/>
            <person name="Bucao C."/>
            <person name="Bouchez O."/>
            <person name="Gislard M."/>
            <person name="Lluch J."/>
            <person name="Milhes M."/>
            <person name="Lampietro C."/>
            <person name="Lopez Roques C."/>
            <person name="Donnadieu C."/>
            <person name="Braasch I."/>
            <person name="Desvignes T."/>
            <person name="Postlethwait J."/>
            <person name="Bobe J."/>
            <person name="Guiguen Y."/>
            <person name="Dirks R."/>
        </authorList>
    </citation>
    <scope>NUCLEOTIDE SEQUENCE</scope>
    <source>
        <strain evidence="2">Tag_6206</strain>
        <tissue evidence="2">Liver</tissue>
    </source>
</reference>
<organism evidence="2 3">
    <name type="scientific">Anguilla anguilla</name>
    <name type="common">European freshwater eel</name>
    <name type="synonym">Muraena anguilla</name>
    <dbReference type="NCBI Taxonomy" id="7936"/>
    <lineage>
        <taxon>Eukaryota</taxon>
        <taxon>Metazoa</taxon>
        <taxon>Chordata</taxon>
        <taxon>Craniata</taxon>
        <taxon>Vertebrata</taxon>
        <taxon>Euteleostomi</taxon>
        <taxon>Actinopterygii</taxon>
        <taxon>Neopterygii</taxon>
        <taxon>Teleostei</taxon>
        <taxon>Anguilliformes</taxon>
        <taxon>Anguillidae</taxon>
        <taxon>Anguilla</taxon>
    </lineage>
</organism>
<feature type="compositionally biased region" description="Basic residues" evidence="1">
    <location>
        <begin position="60"/>
        <end position="72"/>
    </location>
</feature>
<evidence type="ECO:0000256" key="1">
    <source>
        <dbReference type="SAM" id="MobiDB-lite"/>
    </source>
</evidence>